<sequence length="342" mass="37616">MPHRKLVAIENKAECSALFRKWRDNFASLATPIGDHTLWIDALGISAQFWDSHRKGQPIFWNIFSNTPVRFKQNMIVEVNPPRSGINPQNQGVFAQDEDGCRYVLHRGRLYPAGARIASTDFLASATVDICDVSFSDGSSAACALVCPLDLDPKACVEALAQFVGDCANARELAGAQGKELRVPLQRVADMEKLSPELRGNFFIPPQEAKIGRRRHADVSAALKTSLESVGIKHANARMGRYGPDMYTYGMSRDVLFEIKTEYDAASVQQAVGQLLIYEQLAGRKMRKVIAMPSAPAKALMAVLDVLDIEVLAFGSSSKPKFNRAALRQLAGGEKPARAQRR</sequence>
<evidence type="ECO:0000313" key="1">
    <source>
        <dbReference type="EMBL" id="MBA8888701.1"/>
    </source>
</evidence>
<keyword evidence="2" id="KW-1185">Reference proteome</keyword>
<organism evidence="1 2">
    <name type="scientific">Dokdonella fugitiva</name>
    <dbReference type="NCBI Taxonomy" id="328517"/>
    <lineage>
        <taxon>Bacteria</taxon>
        <taxon>Pseudomonadati</taxon>
        <taxon>Pseudomonadota</taxon>
        <taxon>Gammaproteobacteria</taxon>
        <taxon>Lysobacterales</taxon>
        <taxon>Rhodanobacteraceae</taxon>
        <taxon>Dokdonella</taxon>
    </lineage>
</organism>
<evidence type="ECO:0000313" key="2">
    <source>
        <dbReference type="Proteomes" id="UP000550401"/>
    </source>
</evidence>
<dbReference type="EMBL" id="JACGXL010000004">
    <property type="protein sequence ID" value="MBA8888701.1"/>
    <property type="molecule type" value="Genomic_DNA"/>
</dbReference>
<proteinExistence type="predicted"/>
<gene>
    <name evidence="1" type="ORF">FHW12_002934</name>
</gene>
<comment type="caution">
    <text evidence="1">The sequence shown here is derived from an EMBL/GenBank/DDBJ whole genome shotgun (WGS) entry which is preliminary data.</text>
</comment>
<protein>
    <submittedName>
        <fullName evidence="1">Uncharacterized protein</fullName>
    </submittedName>
</protein>
<dbReference type="RefSeq" id="WP_182531733.1">
    <property type="nucleotide sequence ID" value="NZ_JACGXL010000004.1"/>
</dbReference>
<dbReference type="AlphaFoldDB" id="A0A839F992"/>
<name>A0A839F992_9GAMM</name>
<reference evidence="1 2" key="1">
    <citation type="submission" date="2020-07" db="EMBL/GenBank/DDBJ databases">
        <title>Genomic Encyclopedia of Type Strains, Phase IV (KMG-V): Genome sequencing to study the core and pangenomes of soil and plant-associated prokaryotes.</title>
        <authorList>
            <person name="Whitman W."/>
        </authorList>
    </citation>
    <scope>NUCLEOTIDE SEQUENCE [LARGE SCALE GENOMIC DNA]</scope>
    <source>
        <strain evidence="1 2">RH2WT43</strain>
    </source>
</reference>
<accession>A0A839F992</accession>
<dbReference type="Proteomes" id="UP000550401">
    <property type="component" value="Unassembled WGS sequence"/>
</dbReference>